<keyword evidence="3" id="KW-0862">Zinc</keyword>
<evidence type="ECO:0000256" key="1">
    <source>
        <dbReference type="ARBA" id="ARBA00022723"/>
    </source>
</evidence>
<organism evidence="5 6">
    <name type="scientific">Anas platyrhynchos platyrhynchos</name>
    <name type="common">Northern mallard</name>
    <dbReference type="NCBI Taxonomy" id="8840"/>
    <lineage>
        <taxon>Eukaryota</taxon>
        <taxon>Metazoa</taxon>
        <taxon>Chordata</taxon>
        <taxon>Craniata</taxon>
        <taxon>Vertebrata</taxon>
        <taxon>Euteleostomi</taxon>
        <taxon>Archelosauria</taxon>
        <taxon>Archosauria</taxon>
        <taxon>Dinosauria</taxon>
        <taxon>Saurischia</taxon>
        <taxon>Theropoda</taxon>
        <taxon>Coelurosauria</taxon>
        <taxon>Aves</taxon>
        <taxon>Neognathae</taxon>
        <taxon>Galloanserae</taxon>
        <taxon>Anseriformes</taxon>
        <taxon>Anatidae</taxon>
        <taxon>Anatinae</taxon>
        <taxon>Anas</taxon>
    </lineage>
</organism>
<sequence length="206" mass="23324">MTPWQRWPWGHEGQCGTSRLSFPSRPHAQLQADQHSHLCFFFHPRIQHPTGTPKPWSSARSPQGVQPPGFFGFLFPDIHQELQRVAQKSQALSSALHHFRCPLCQDMQTFQEEMFRLGIKIPDRDAAWEEDGAFEEHYQRHRSCDASQCLCPVGREQSEDTGPWRLLLCSSCGSCGTHQLCSDIGEDISSWECSDCADTCTGESCS</sequence>
<dbReference type="GO" id="GO:0008270">
    <property type="term" value="F:zinc ion binding"/>
    <property type="evidence" value="ECO:0007669"/>
    <property type="project" value="UniProtKB-KW"/>
</dbReference>
<evidence type="ECO:0000313" key="6">
    <source>
        <dbReference type="Proteomes" id="UP000016666"/>
    </source>
</evidence>
<evidence type="ECO:0000256" key="3">
    <source>
        <dbReference type="ARBA" id="ARBA00022833"/>
    </source>
</evidence>
<dbReference type="SUPFAM" id="SSF57903">
    <property type="entry name" value="FYVE/PHD zinc finger"/>
    <property type="match status" value="1"/>
</dbReference>
<dbReference type="GeneTree" id="ENSGT00950000182865"/>
<name>U3IP82_ANAPP</name>
<dbReference type="Pfam" id="PF26054">
    <property type="entry name" value="PHD_G2E3"/>
    <property type="match status" value="1"/>
</dbReference>
<dbReference type="Gene3D" id="3.30.40.10">
    <property type="entry name" value="Zinc/RING finger domain, C3HC4 (zinc finger)"/>
    <property type="match status" value="1"/>
</dbReference>
<evidence type="ECO:0000256" key="2">
    <source>
        <dbReference type="ARBA" id="ARBA00022771"/>
    </source>
</evidence>
<protein>
    <recommendedName>
        <fullName evidence="4">PHF7/G2E3-like PHD zinc finger domain-containing protein</fullName>
    </recommendedName>
</protein>
<dbReference type="InterPro" id="IPR051188">
    <property type="entry name" value="PHD-type_Zinc_Finger"/>
</dbReference>
<dbReference type="InterPro" id="IPR013083">
    <property type="entry name" value="Znf_RING/FYVE/PHD"/>
</dbReference>
<feature type="domain" description="PHF7/G2E3-like PHD zinc finger" evidence="4">
    <location>
        <begin position="138"/>
        <end position="197"/>
    </location>
</feature>
<evidence type="ECO:0000259" key="4">
    <source>
        <dbReference type="Pfam" id="PF26054"/>
    </source>
</evidence>
<dbReference type="PANTHER" id="PTHR12420:SF47">
    <property type="entry name" value="PHD FINGER PROTEIN 7"/>
    <property type="match status" value="1"/>
</dbReference>
<dbReference type="PANTHER" id="PTHR12420">
    <property type="entry name" value="PHD FINGER PROTEIN"/>
    <property type="match status" value="1"/>
</dbReference>
<keyword evidence="1" id="KW-0479">Metal-binding</keyword>
<dbReference type="AlphaFoldDB" id="U3IP82"/>
<reference evidence="5" key="3">
    <citation type="submission" date="2025-09" db="UniProtKB">
        <authorList>
            <consortium name="Ensembl"/>
        </authorList>
    </citation>
    <scope>IDENTIFICATION</scope>
</reference>
<dbReference type="STRING" id="8840.ENSAPLP00000009055"/>
<dbReference type="InterPro" id="IPR059102">
    <property type="entry name" value="PHD_PHF7/G2E3-like"/>
</dbReference>
<reference evidence="5" key="2">
    <citation type="submission" date="2025-08" db="UniProtKB">
        <authorList>
            <consortium name="Ensembl"/>
        </authorList>
    </citation>
    <scope>IDENTIFICATION</scope>
</reference>
<accession>U3IP82</accession>
<dbReference type="GO" id="GO:0005634">
    <property type="term" value="C:nucleus"/>
    <property type="evidence" value="ECO:0007669"/>
    <property type="project" value="TreeGrafter"/>
</dbReference>
<dbReference type="PROSITE" id="PS01359">
    <property type="entry name" value="ZF_PHD_1"/>
    <property type="match status" value="1"/>
</dbReference>
<dbReference type="InterPro" id="IPR011011">
    <property type="entry name" value="Znf_FYVE_PHD"/>
</dbReference>
<dbReference type="HOGENOM" id="CLU_055746_0_0_1"/>
<keyword evidence="6" id="KW-1185">Reference proteome</keyword>
<keyword evidence="2" id="KW-0863">Zinc-finger</keyword>
<dbReference type="InterPro" id="IPR019786">
    <property type="entry name" value="Zinc_finger_PHD-type_CS"/>
</dbReference>
<dbReference type="Proteomes" id="UP000016666">
    <property type="component" value="Chromosome 20"/>
</dbReference>
<reference evidence="5 6" key="1">
    <citation type="submission" date="2017-10" db="EMBL/GenBank/DDBJ databases">
        <title>A new Pekin duck reference genome.</title>
        <authorList>
            <person name="Hou Z.-C."/>
            <person name="Zhou Z.-K."/>
            <person name="Zhu F."/>
            <person name="Hou S.-S."/>
        </authorList>
    </citation>
    <scope>NUCLEOTIDE SEQUENCE [LARGE SCALE GENOMIC DNA]</scope>
</reference>
<proteinExistence type="predicted"/>
<dbReference type="Ensembl" id="ENSAPLT00000009741.2">
    <property type="protein sequence ID" value="ENSAPLP00000009055.2"/>
    <property type="gene ID" value="ENSAPLG00000009358.2"/>
</dbReference>
<evidence type="ECO:0000313" key="5">
    <source>
        <dbReference type="Ensembl" id="ENSAPLP00000009055.2"/>
    </source>
</evidence>